<sequence length="51" mass="5685">MGTMNPNTLTLVTLVALVKILQNESPVYDARDAADIAMDVMEDTEYPKTRQ</sequence>
<proteinExistence type="predicted"/>
<name>A0AAD5MR94_PARTN</name>
<dbReference type="EMBL" id="JAHQIW010001965">
    <property type="protein sequence ID" value="KAJ1354096.1"/>
    <property type="molecule type" value="Genomic_DNA"/>
</dbReference>
<reference evidence="2" key="1">
    <citation type="submission" date="2021-06" db="EMBL/GenBank/DDBJ databases">
        <title>Parelaphostrongylus tenuis whole genome reference sequence.</title>
        <authorList>
            <person name="Garwood T.J."/>
            <person name="Larsen P.A."/>
            <person name="Fountain-Jones N.M."/>
            <person name="Garbe J.R."/>
            <person name="Macchietto M.G."/>
            <person name="Kania S.A."/>
            <person name="Gerhold R.W."/>
            <person name="Richards J.E."/>
            <person name="Wolf T.M."/>
        </authorList>
    </citation>
    <scope>NUCLEOTIDE SEQUENCE</scope>
    <source>
        <strain evidence="2">MNPRO001-30</strain>
        <tissue evidence="2">Meninges</tissue>
    </source>
</reference>
<feature type="signal peptide" evidence="1">
    <location>
        <begin position="1"/>
        <end position="23"/>
    </location>
</feature>
<evidence type="ECO:0000313" key="3">
    <source>
        <dbReference type="Proteomes" id="UP001196413"/>
    </source>
</evidence>
<organism evidence="2 3">
    <name type="scientific">Parelaphostrongylus tenuis</name>
    <name type="common">Meningeal worm</name>
    <dbReference type="NCBI Taxonomy" id="148309"/>
    <lineage>
        <taxon>Eukaryota</taxon>
        <taxon>Metazoa</taxon>
        <taxon>Ecdysozoa</taxon>
        <taxon>Nematoda</taxon>
        <taxon>Chromadorea</taxon>
        <taxon>Rhabditida</taxon>
        <taxon>Rhabditina</taxon>
        <taxon>Rhabditomorpha</taxon>
        <taxon>Strongyloidea</taxon>
        <taxon>Metastrongylidae</taxon>
        <taxon>Parelaphostrongylus</taxon>
    </lineage>
</organism>
<evidence type="ECO:0000256" key="1">
    <source>
        <dbReference type="SAM" id="SignalP"/>
    </source>
</evidence>
<evidence type="ECO:0000313" key="2">
    <source>
        <dbReference type="EMBL" id="KAJ1354096.1"/>
    </source>
</evidence>
<feature type="chain" id="PRO_5042294753" evidence="1">
    <location>
        <begin position="24"/>
        <end position="51"/>
    </location>
</feature>
<keyword evidence="3" id="KW-1185">Reference proteome</keyword>
<comment type="caution">
    <text evidence="2">The sequence shown here is derived from an EMBL/GenBank/DDBJ whole genome shotgun (WGS) entry which is preliminary data.</text>
</comment>
<keyword evidence="1" id="KW-0732">Signal</keyword>
<gene>
    <name evidence="2" type="ORF">KIN20_010914</name>
</gene>
<dbReference type="AlphaFoldDB" id="A0AAD5MR94"/>
<protein>
    <submittedName>
        <fullName evidence="2">Uncharacterized protein</fullName>
    </submittedName>
</protein>
<dbReference type="Proteomes" id="UP001196413">
    <property type="component" value="Unassembled WGS sequence"/>
</dbReference>
<accession>A0AAD5MR94</accession>